<evidence type="ECO:0000256" key="1">
    <source>
        <dbReference type="PROSITE-ProRule" id="PRU01263"/>
    </source>
</evidence>
<dbReference type="VEuPathDB" id="VectorBase:CSON001756"/>
<dbReference type="GO" id="GO:0008270">
    <property type="term" value="F:zinc ion binding"/>
    <property type="evidence" value="ECO:0007669"/>
    <property type="project" value="UniProtKB-UniRule"/>
</dbReference>
<feature type="domain" description="ZAD" evidence="2">
    <location>
        <begin position="12"/>
        <end position="91"/>
    </location>
</feature>
<gene>
    <name evidence="3" type="primary">CSON001756</name>
</gene>
<reference evidence="3" key="1">
    <citation type="submission" date="2018-07" db="EMBL/GenBank/DDBJ databases">
        <authorList>
            <person name="Quirk P.G."/>
            <person name="Krulwich T.A."/>
        </authorList>
    </citation>
    <scope>NUCLEOTIDE SEQUENCE</scope>
</reference>
<accession>A0A336LV55</accession>
<dbReference type="Pfam" id="PF07776">
    <property type="entry name" value="zf-AD"/>
    <property type="match status" value="1"/>
</dbReference>
<sequence>MDLNQAIHNIEYLCRICLQEFPDIDDHFISFDTILEEPENISYLQAFQSLTGFLVKNNEPQKICLQCKSKVEFAFDFNKLAVKTQQILEKNLIKIEVTEIKAEIDLEVKSPEIEDFSNDDNKDERIGYTS</sequence>
<name>A0A336LV55_CULSO</name>
<evidence type="ECO:0000313" key="3">
    <source>
        <dbReference type="EMBL" id="SSX20553.1"/>
    </source>
</evidence>
<feature type="binding site" evidence="1">
    <location>
        <position position="67"/>
    </location>
    <ligand>
        <name>Zn(2+)</name>
        <dbReference type="ChEBI" id="CHEBI:29105"/>
    </ligand>
</feature>
<dbReference type="EMBL" id="UFQT01000127">
    <property type="protein sequence ID" value="SSX20553.1"/>
    <property type="molecule type" value="Genomic_DNA"/>
</dbReference>
<feature type="binding site" evidence="1">
    <location>
        <position position="17"/>
    </location>
    <ligand>
        <name>Zn(2+)</name>
        <dbReference type="ChEBI" id="CHEBI:29105"/>
    </ligand>
</feature>
<dbReference type="PROSITE" id="PS51915">
    <property type="entry name" value="ZAD"/>
    <property type="match status" value="1"/>
</dbReference>
<dbReference type="SMART" id="SM00868">
    <property type="entry name" value="zf-AD"/>
    <property type="match status" value="1"/>
</dbReference>
<keyword evidence="1" id="KW-0863">Zinc-finger</keyword>
<evidence type="ECO:0000259" key="2">
    <source>
        <dbReference type="PROSITE" id="PS51915"/>
    </source>
</evidence>
<dbReference type="AlphaFoldDB" id="A0A336LV55"/>
<dbReference type="GO" id="GO:0005634">
    <property type="term" value="C:nucleus"/>
    <property type="evidence" value="ECO:0007669"/>
    <property type="project" value="InterPro"/>
</dbReference>
<feature type="binding site" evidence="1">
    <location>
        <position position="14"/>
    </location>
    <ligand>
        <name>Zn(2+)</name>
        <dbReference type="ChEBI" id="CHEBI:29105"/>
    </ligand>
</feature>
<keyword evidence="1" id="KW-0479">Metal-binding</keyword>
<feature type="binding site" evidence="1">
    <location>
        <position position="64"/>
    </location>
    <ligand>
        <name>Zn(2+)</name>
        <dbReference type="ChEBI" id="CHEBI:29105"/>
    </ligand>
</feature>
<keyword evidence="1" id="KW-0862">Zinc</keyword>
<dbReference type="InterPro" id="IPR012934">
    <property type="entry name" value="Znf_AD"/>
</dbReference>
<dbReference type="SUPFAM" id="SSF57716">
    <property type="entry name" value="Glucocorticoid receptor-like (DNA-binding domain)"/>
    <property type="match status" value="1"/>
</dbReference>
<proteinExistence type="predicted"/>
<protein>
    <submittedName>
        <fullName evidence="3">CSON001756 protein</fullName>
    </submittedName>
</protein>
<organism evidence="3">
    <name type="scientific">Culicoides sonorensis</name>
    <name type="common">Biting midge</name>
    <dbReference type="NCBI Taxonomy" id="179676"/>
    <lineage>
        <taxon>Eukaryota</taxon>
        <taxon>Metazoa</taxon>
        <taxon>Ecdysozoa</taxon>
        <taxon>Arthropoda</taxon>
        <taxon>Hexapoda</taxon>
        <taxon>Insecta</taxon>
        <taxon>Pterygota</taxon>
        <taxon>Neoptera</taxon>
        <taxon>Endopterygota</taxon>
        <taxon>Diptera</taxon>
        <taxon>Nematocera</taxon>
        <taxon>Chironomoidea</taxon>
        <taxon>Ceratopogonidae</taxon>
        <taxon>Ceratopogoninae</taxon>
        <taxon>Culicoides</taxon>
        <taxon>Monoculicoides</taxon>
    </lineage>
</organism>